<dbReference type="InterPro" id="IPR031319">
    <property type="entry name" value="A-amylase_C"/>
</dbReference>
<dbReference type="PANTHER" id="PTHR43447">
    <property type="entry name" value="ALPHA-AMYLASE"/>
    <property type="match status" value="1"/>
</dbReference>
<evidence type="ECO:0000259" key="14">
    <source>
        <dbReference type="SMART" id="SM00632"/>
    </source>
</evidence>
<reference evidence="16 17" key="1">
    <citation type="submission" date="2018-09" db="EMBL/GenBank/DDBJ databases">
        <title>Characterization of the phylogenetic diversity of five novel species belonging to the genus Bifidobacterium.</title>
        <authorList>
            <person name="Lugli G.A."/>
            <person name="Duranti S."/>
            <person name="Milani C."/>
        </authorList>
    </citation>
    <scope>NUCLEOTIDE SEQUENCE [LARGE SCALE GENOMIC DNA]</scope>
    <source>
        <strain evidence="16 17">2034B</strain>
    </source>
</reference>
<evidence type="ECO:0000256" key="4">
    <source>
        <dbReference type="ARBA" id="ARBA00012595"/>
    </source>
</evidence>
<evidence type="ECO:0000256" key="7">
    <source>
        <dbReference type="ARBA" id="ARBA00022801"/>
    </source>
</evidence>
<comment type="caution">
    <text evidence="16">The sequence shown here is derived from an EMBL/GenBank/DDBJ whole genome shotgun (WGS) entry which is preliminary data.</text>
</comment>
<dbReference type="GO" id="GO:0005975">
    <property type="term" value="P:carbohydrate metabolic process"/>
    <property type="evidence" value="ECO:0007669"/>
    <property type="project" value="InterPro"/>
</dbReference>
<feature type="domain" description="Glycosyl hydrolase family 13 catalytic" evidence="15">
    <location>
        <begin position="115"/>
        <end position="477"/>
    </location>
</feature>
<keyword evidence="13" id="KW-1133">Transmembrane helix</keyword>
<dbReference type="InterPro" id="IPR006048">
    <property type="entry name" value="A-amylase/branching_C"/>
</dbReference>
<keyword evidence="7 12" id="KW-0378">Hydrolase</keyword>
<dbReference type="CDD" id="cd11317">
    <property type="entry name" value="AmyAc_bac_euk_AmyA"/>
    <property type="match status" value="1"/>
</dbReference>
<dbReference type="InterPro" id="IPR017853">
    <property type="entry name" value="GH"/>
</dbReference>
<accession>A0A430FLZ7</accession>
<dbReference type="EMBL" id="QXGL01000001">
    <property type="protein sequence ID" value="RSX53924.1"/>
    <property type="molecule type" value="Genomic_DNA"/>
</dbReference>
<evidence type="ECO:0000256" key="12">
    <source>
        <dbReference type="RuleBase" id="RU361134"/>
    </source>
</evidence>
<evidence type="ECO:0000256" key="13">
    <source>
        <dbReference type="SAM" id="Phobius"/>
    </source>
</evidence>
<evidence type="ECO:0000256" key="11">
    <source>
        <dbReference type="RuleBase" id="RU003615"/>
    </source>
</evidence>
<evidence type="ECO:0000313" key="17">
    <source>
        <dbReference type="Proteomes" id="UP000287533"/>
    </source>
</evidence>
<evidence type="ECO:0000256" key="9">
    <source>
        <dbReference type="ARBA" id="ARBA00023277"/>
    </source>
</evidence>
<dbReference type="GO" id="GO:0004556">
    <property type="term" value="F:alpha-amylase activity"/>
    <property type="evidence" value="ECO:0007669"/>
    <property type="project" value="UniProtKB-UniRule"/>
</dbReference>
<dbReference type="Gene3D" id="3.20.20.80">
    <property type="entry name" value="Glycosidases"/>
    <property type="match status" value="1"/>
</dbReference>
<keyword evidence="6" id="KW-0479">Metal-binding</keyword>
<evidence type="ECO:0000256" key="10">
    <source>
        <dbReference type="ARBA" id="ARBA00023295"/>
    </source>
</evidence>
<dbReference type="Gene3D" id="2.60.40.1180">
    <property type="entry name" value="Golgi alpha-mannosidase II"/>
    <property type="match status" value="1"/>
</dbReference>
<evidence type="ECO:0000256" key="3">
    <source>
        <dbReference type="ARBA" id="ARBA00008061"/>
    </source>
</evidence>
<evidence type="ECO:0000256" key="5">
    <source>
        <dbReference type="ARBA" id="ARBA00017303"/>
    </source>
</evidence>
<protein>
    <recommendedName>
        <fullName evidence="5 12">Alpha-amylase</fullName>
        <ecNumber evidence="4 12">3.2.1.1</ecNumber>
    </recommendedName>
</protein>
<keyword evidence="8" id="KW-0106">Calcium</keyword>
<keyword evidence="10 12" id="KW-0326">Glycosidase</keyword>
<evidence type="ECO:0000259" key="15">
    <source>
        <dbReference type="SMART" id="SM00642"/>
    </source>
</evidence>
<proteinExistence type="inferred from homology"/>
<evidence type="ECO:0000256" key="6">
    <source>
        <dbReference type="ARBA" id="ARBA00022723"/>
    </source>
</evidence>
<feature type="domain" description="Alpha-amylase C-terminal" evidence="14">
    <location>
        <begin position="486"/>
        <end position="566"/>
    </location>
</feature>
<dbReference type="AlphaFoldDB" id="A0A430FLZ7"/>
<dbReference type="GO" id="GO:0046872">
    <property type="term" value="F:metal ion binding"/>
    <property type="evidence" value="ECO:0007669"/>
    <property type="project" value="UniProtKB-KW"/>
</dbReference>
<comment type="cofactor">
    <cofactor evidence="2">
        <name>Ca(2+)</name>
        <dbReference type="ChEBI" id="CHEBI:29108"/>
    </cofactor>
</comment>
<dbReference type="SMART" id="SM00632">
    <property type="entry name" value="Aamy_C"/>
    <property type="match status" value="1"/>
</dbReference>
<evidence type="ECO:0000256" key="1">
    <source>
        <dbReference type="ARBA" id="ARBA00000548"/>
    </source>
</evidence>
<feature type="transmembrane region" description="Helical" evidence="13">
    <location>
        <begin position="600"/>
        <end position="626"/>
    </location>
</feature>
<dbReference type="SUPFAM" id="SSF51011">
    <property type="entry name" value="Glycosyl hydrolase domain"/>
    <property type="match status" value="1"/>
</dbReference>
<keyword evidence="17" id="KW-1185">Reference proteome</keyword>
<dbReference type="Pfam" id="PF00128">
    <property type="entry name" value="Alpha-amylase"/>
    <property type="match status" value="1"/>
</dbReference>
<comment type="catalytic activity">
    <reaction evidence="1 12">
        <text>Endohydrolysis of (1-&gt;4)-alpha-D-glucosidic linkages in polysaccharides containing three or more (1-&gt;4)-alpha-linked D-glucose units.</text>
        <dbReference type="EC" id="3.2.1.1"/>
    </reaction>
</comment>
<dbReference type="Proteomes" id="UP000287533">
    <property type="component" value="Unassembled WGS sequence"/>
</dbReference>
<dbReference type="EC" id="3.2.1.1" evidence="4 12"/>
<dbReference type="InterPro" id="IPR006047">
    <property type="entry name" value="GH13_cat_dom"/>
</dbReference>
<name>A0A430FLZ7_9BIFI</name>
<dbReference type="SMART" id="SM00642">
    <property type="entry name" value="Aamy"/>
    <property type="match status" value="1"/>
</dbReference>
<keyword evidence="13" id="KW-0812">Transmembrane</keyword>
<keyword evidence="9 12" id="KW-0119">Carbohydrate metabolism</keyword>
<sequence length="634" mass="67816">MRFSLGNVTAANANVDVGYWIQYCESVMLKANMRANVFITKHEHICLFAESSMLRGKGTAMTRQIMKRRNGQQSILQRALATAATLALTAAMLCTPASPLTPSAHAEISSVNRGDVIVIAFQTNWRSVARECTETYGPEGVGYVQVSPPQETITGTQWWTSYQPVSYKLDSKLGTEAEFTNMIATCKAAGVGVIADAVINHMAGADRSGTGVAGSKFDGEGNFPAVPYTPSDFHDCTENIINYSNADNVQNCRLSGLQDLDTGNANVRSKIVDYMAKLLDLGVAGFRVDAVKHIAAADVAALKSELLAKTGLDENDFLFEQEVIGSTSEAKEIQPVNYLGTGKVSEFNVNARLKQAFNGDINSATFGLSGIGTSSSWVPSNKAAVWVTNWDTERGDNALTYKDGSRYLLANAFLLAYNYGQPHVYAGYYFNNNDAGAPSASTTQVPDMKCPTDGSQTSGTWQCTQRWTAIRGMIGFHNAVAHTKVTDWKEYGDNVVGFGRADKGYLAINNSESPLEATFTTSLPAGTYCNVYAVGDCSKTVTVHRDGTFTATVGAGSAIAIHVGAQPATWTSTSLTDPTDPSWFVQQAKADGVDGKAPSLISATAVVAAVVVGIACIGVIVVVVCWRVRRKARS</sequence>
<evidence type="ECO:0000313" key="16">
    <source>
        <dbReference type="EMBL" id="RSX53924.1"/>
    </source>
</evidence>
<organism evidence="16 17">
    <name type="scientific">Bifidobacterium goeldii</name>
    <dbReference type="NCBI Taxonomy" id="2306975"/>
    <lineage>
        <taxon>Bacteria</taxon>
        <taxon>Bacillati</taxon>
        <taxon>Actinomycetota</taxon>
        <taxon>Actinomycetes</taxon>
        <taxon>Bifidobacteriales</taxon>
        <taxon>Bifidobacteriaceae</taxon>
        <taxon>Bifidobacterium</taxon>
    </lineage>
</organism>
<dbReference type="InterPro" id="IPR006046">
    <property type="entry name" value="Alpha_amylase"/>
</dbReference>
<keyword evidence="13" id="KW-0472">Membrane</keyword>
<dbReference type="SUPFAM" id="SSF51445">
    <property type="entry name" value="(Trans)glycosidases"/>
    <property type="match status" value="1"/>
</dbReference>
<evidence type="ECO:0000256" key="2">
    <source>
        <dbReference type="ARBA" id="ARBA00001913"/>
    </source>
</evidence>
<comment type="similarity">
    <text evidence="3 11">Belongs to the glycosyl hydrolase 13 family.</text>
</comment>
<gene>
    <name evidence="16" type="ORF">D2E25_0230</name>
</gene>
<dbReference type="InterPro" id="IPR013780">
    <property type="entry name" value="Glyco_hydro_b"/>
</dbReference>
<evidence type="ECO:0000256" key="8">
    <source>
        <dbReference type="ARBA" id="ARBA00022837"/>
    </source>
</evidence>
<dbReference type="Pfam" id="PF02806">
    <property type="entry name" value="Alpha-amylase_C"/>
    <property type="match status" value="1"/>
</dbReference>
<dbReference type="PRINTS" id="PR00110">
    <property type="entry name" value="ALPHAAMYLASE"/>
</dbReference>